<name>A0A5C6IYL3_9ACTN</name>
<dbReference type="Pfam" id="PF10901">
    <property type="entry name" value="DUF2690"/>
    <property type="match status" value="1"/>
</dbReference>
<comment type="caution">
    <text evidence="3">The sequence shown here is derived from an EMBL/GenBank/DDBJ whole genome shotgun (WGS) entry which is preliminary data.</text>
</comment>
<dbReference type="RefSeq" id="WP_146468160.1">
    <property type="nucleotide sequence ID" value="NZ_VOGW01000177.1"/>
</dbReference>
<dbReference type="Gene3D" id="1.10.260.40">
    <property type="entry name" value="lambda repressor-like DNA-binding domains"/>
    <property type="match status" value="1"/>
</dbReference>
<dbReference type="InterPro" id="IPR001387">
    <property type="entry name" value="Cro/C1-type_HTH"/>
</dbReference>
<feature type="transmembrane region" description="Helical" evidence="1">
    <location>
        <begin position="102"/>
        <end position="124"/>
    </location>
</feature>
<protein>
    <submittedName>
        <fullName evidence="3">XRE family transcriptional regulator</fullName>
    </submittedName>
</protein>
<dbReference type="GO" id="GO:0003677">
    <property type="term" value="F:DNA binding"/>
    <property type="evidence" value="ECO:0007669"/>
    <property type="project" value="InterPro"/>
</dbReference>
<dbReference type="Proteomes" id="UP000320481">
    <property type="component" value="Unassembled WGS sequence"/>
</dbReference>
<dbReference type="InterPro" id="IPR021224">
    <property type="entry name" value="DUF2690"/>
</dbReference>
<dbReference type="CDD" id="cd00093">
    <property type="entry name" value="HTH_XRE"/>
    <property type="match status" value="1"/>
</dbReference>
<dbReference type="Pfam" id="PF13560">
    <property type="entry name" value="HTH_31"/>
    <property type="match status" value="1"/>
</dbReference>
<organism evidence="3 4">
    <name type="scientific">Streptomyces misionensis</name>
    <dbReference type="NCBI Taxonomy" id="67331"/>
    <lineage>
        <taxon>Bacteria</taxon>
        <taxon>Bacillati</taxon>
        <taxon>Actinomycetota</taxon>
        <taxon>Actinomycetes</taxon>
        <taxon>Kitasatosporales</taxon>
        <taxon>Streptomycetaceae</taxon>
        <taxon>Streptomyces</taxon>
    </lineage>
</organism>
<sequence>MRHPQGSTAPDESLVVRLRELKDRTGLSLAALAARTPYSKSAWHRYLSGGKRPPRPAVEALCRLADADPATVLALWEAADVPAPPDPPDQAPRGRRPSWLPLWLPVSALALFGAATAVAATVALSGRPGSAPAPAARPLASVPRCHGPSCQGVLPGASFCARDAQTPSEVTDPAYVVRLRYSPSCGTAWSEVRMRVRHAREVSVRAGENVLTANYPADDTTGTNSPMLPVTSPRGVAACAEVDGEVVCTGLEADGPPGDRD</sequence>
<dbReference type="InterPro" id="IPR010982">
    <property type="entry name" value="Lambda_DNA-bd_dom_sf"/>
</dbReference>
<evidence type="ECO:0000259" key="2">
    <source>
        <dbReference type="SMART" id="SM00530"/>
    </source>
</evidence>
<keyword evidence="1" id="KW-0812">Transmembrane</keyword>
<reference evidence="3" key="1">
    <citation type="journal article" date="2019" name="Microbiol. Resour. Announc.">
        <title>Draft Genomic Sequences of Streptomyces misionensis and Streptomyces albidoflavus, bacteria applied for phytopathogen biocontrol.</title>
        <authorList>
            <person name="Pylro V."/>
            <person name="Dias A."/>
            <person name="Andreote F."/>
            <person name="Varani A."/>
            <person name="Andreote C."/>
            <person name="Bernardo E."/>
            <person name="Martins T."/>
        </authorList>
    </citation>
    <scope>NUCLEOTIDE SEQUENCE [LARGE SCALE GENOMIC DNA]</scope>
    <source>
        <strain evidence="3">66</strain>
    </source>
</reference>
<evidence type="ECO:0000313" key="4">
    <source>
        <dbReference type="Proteomes" id="UP000320481"/>
    </source>
</evidence>
<feature type="domain" description="HTH cro/C1-type" evidence="2">
    <location>
        <begin position="17"/>
        <end position="72"/>
    </location>
</feature>
<dbReference type="EMBL" id="VOGW01000177">
    <property type="protein sequence ID" value="TWV33860.1"/>
    <property type="molecule type" value="Genomic_DNA"/>
</dbReference>
<keyword evidence="1" id="KW-0472">Membrane</keyword>
<dbReference type="AlphaFoldDB" id="A0A5C6IYL3"/>
<keyword evidence="4" id="KW-1185">Reference proteome</keyword>
<dbReference type="SUPFAM" id="SSF47413">
    <property type="entry name" value="lambda repressor-like DNA-binding domains"/>
    <property type="match status" value="1"/>
</dbReference>
<gene>
    <name evidence="3" type="ORF">FRZ03_29645</name>
</gene>
<evidence type="ECO:0000313" key="3">
    <source>
        <dbReference type="EMBL" id="TWV33860.1"/>
    </source>
</evidence>
<proteinExistence type="predicted"/>
<evidence type="ECO:0000256" key="1">
    <source>
        <dbReference type="SAM" id="Phobius"/>
    </source>
</evidence>
<accession>A0A5C6IYL3</accession>
<dbReference type="SMART" id="SM00530">
    <property type="entry name" value="HTH_XRE"/>
    <property type="match status" value="1"/>
</dbReference>
<keyword evidence="1" id="KW-1133">Transmembrane helix</keyword>